<dbReference type="Pfam" id="PF01323">
    <property type="entry name" value="DSBA"/>
    <property type="match status" value="1"/>
</dbReference>
<dbReference type="PROSITE" id="PS00194">
    <property type="entry name" value="THIOREDOXIN_1"/>
    <property type="match status" value="1"/>
</dbReference>
<evidence type="ECO:0000256" key="1">
    <source>
        <dbReference type="ARBA" id="ARBA00023284"/>
    </source>
</evidence>
<evidence type="ECO:0000313" key="4">
    <source>
        <dbReference type="Proteomes" id="UP000298284"/>
    </source>
</evidence>
<dbReference type="PANTHER" id="PTHR13887">
    <property type="entry name" value="GLUTATHIONE S-TRANSFERASE KAPPA"/>
    <property type="match status" value="1"/>
</dbReference>
<sequence>MQPHPDLPEILYIYDAYCGWCYGMSPVMQRVTQEYAGRVTFAVLSGGMVTQDEVGPIGESWEHIANALQQVEQVTGVRFGEAYKQLGQKGSYVQDSEPPARALYAFRQLDAQGRAVAFAHDVQLALFERGQDLNTSATYEVLAQSYGLAAEDFRRVFQQPETAEAVQQEFVAVQRIGVQGFPTIILRVGSQGYVLSRGYQPYETFVEGLEQALQQAEEEA</sequence>
<feature type="domain" description="DSBA-like thioredoxin" evidence="2">
    <location>
        <begin position="14"/>
        <end position="207"/>
    </location>
</feature>
<dbReference type="CDD" id="cd03025">
    <property type="entry name" value="DsbA_FrnE_like"/>
    <property type="match status" value="1"/>
</dbReference>
<dbReference type="Gene3D" id="3.40.30.10">
    <property type="entry name" value="Glutaredoxin"/>
    <property type="match status" value="1"/>
</dbReference>
<dbReference type="AlphaFoldDB" id="A0A4Z0MI65"/>
<evidence type="ECO:0000313" key="3">
    <source>
        <dbReference type="EMBL" id="TGD79037.1"/>
    </source>
</evidence>
<keyword evidence="4" id="KW-1185">Reference proteome</keyword>
<dbReference type="InterPro" id="IPR001853">
    <property type="entry name" value="DSBA-like_thioredoxin_dom"/>
</dbReference>
<organism evidence="3 4">
    <name type="scientific">Hymenobacter wooponensis</name>
    <dbReference type="NCBI Taxonomy" id="1525360"/>
    <lineage>
        <taxon>Bacteria</taxon>
        <taxon>Pseudomonadati</taxon>
        <taxon>Bacteroidota</taxon>
        <taxon>Cytophagia</taxon>
        <taxon>Cytophagales</taxon>
        <taxon>Hymenobacteraceae</taxon>
        <taxon>Hymenobacter</taxon>
    </lineage>
</organism>
<gene>
    <name evidence="3" type="ORF">EU557_18890</name>
</gene>
<protein>
    <submittedName>
        <fullName evidence="3">DsbA family protein</fullName>
    </submittedName>
</protein>
<keyword evidence="1" id="KW-0676">Redox-active center</keyword>
<reference evidence="3 4" key="1">
    <citation type="submission" date="2019-04" db="EMBL/GenBank/DDBJ databases">
        <authorList>
            <person name="Feng G."/>
            <person name="Zhang J."/>
            <person name="Zhu H."/>
        </authorList>
    </citation>
    <scope>NUCLEOTIDE SEQUENCE [LARGE SCALE GENOMIC DNA]</scope>
    <source>
        <strain evidence="3 4">JCM 19491</strain>
    </source>
</reference>
<name>A0A4Z0MI65_9BACT</name>
<dbReference type="EMBL" id="SRKZ01000005">
    <property type="protein sequence ID" value="TGD79037.1"/>
    <property type="molecule type" value="Genomic_DNA"/>
</dbReference>
<dbReference type="InterPro" id="IPR017937">
    <property type="entry name" value="Thioredoxin_CS"/>
</dbReference>
<dbReference type="PANTHER" id="PTHR13887:SF54">
    <property type="entry name" value="DSBA FAMILY PROTEIN"/>
    <property type="match status" value="1"/>
</dbReference>
<dbReference type="Gene3D" id="1.10.472.60">
    <property type="entry name" value="putative protein disulfide isomerase domain"/>
    <property type="match status" value="1"/>
</dbReference>
<proteinExistence type="predicted"/>
<comment type="caution">
    <text evidence="3">The sequence shown here is derived from an EMBL/GenBank/DDBJ whole genome shotgun (WGS) entry which is preliminary data.</text>
</comment>
<dbReference type="SUPFAM" id="SSF52833">
    <property type="entry name" value="Thioredoxin-like"/>
    <property type="match status" value="1"/>
</dbReference>
<dbReference type="RefSeq" id="WP_135532025.1">
    <property type="nucleotide sequence ID" value="NZ_SRKZ01000005.1"/>
</dbReference>
<dbReference type="GO" id="GO:0016491">
    <property type="term" value="F:oxidoreductase activity"/>
    <property type="evidence" value="ECO:0007669"/>
    <property type="project" value="InterPro"/>
</dbReference>
<dbReference type="OrthoDB" id="9813770at2"/>
<dbReference type="InterPro" id="IPR036249">
    <property type="entry name" value="Thioredoxin-like_sf"/>
</dbReference>
<dbReference type="Proteomes" id="UP000298284">
    <property type="component" value="Unassembled WGS sequence"/>
</dbReference>
<evidence type="ECO:0000259" key="2">
    <source>
        <dbReference type="Pfam" id="PF01323"/>
    </source>
</evidence>
<accession>A0A4Z0MI65</accession>